<evidence type="ECO:0000259" key="3">
    <source>
        <dbReference type="SMART" id="SM01329"/>
    </source>
</evidence>
<name>A0ABT1SKL1_9FIRM</name>
<dbReference type="InterPro" id="IPR019818">
    <property type="entry name" value="IsoCit/isopropylmalate_DH_CS"/>
</dbReference>
<organism evidence="4 5">
    <name type="scientific">Massilicoli timonensis</name>
    <dbReference type="NCBI Taxonomy" id="2015901"/>
    <lineage>
        <taxon>Bacteria</taxon>
        <taxon>Bacillati</taxon>
        <taxon>Bacillota</taxon>
        <taxon>Erysipelotrichia</taxon>
        <taxon>Erysipelotrichales</taxon>
        <taxon>Erysipelotrichaceae</taxon>
        <taxon>Massilicoli</taxon>
    </lineage>
</organism>
<gene>
    <name evidence="4" type="ORF">NE663_05090</name>
</gene>
<dbReference type="SUPFAM" id="SSF53659">
    <property type="entry name" value="Isocitrate/Isopropylmalate dehydrogenase-like"/>
    <property type="match status" value="1"/>
</dbReference>
<dbReference type="PROSITE" id="PS00470">
    <property type="entry name" value="IDH_IMDH"/>
    <property type="match status" value="1"/>
</dbReference>
<dbReference type="InterPro" id="IPR024084">
    <property type="entry name" value="IsoPropMal-DH-like_dom"/>
</dbReference>
<dbReference type="Pfam" id="PF00180">
    <property type="entry name" value="Iso_dh"/>
    <property type="match status" value="1"/>
</dbReference>
<evidence type="ECO:0000313" key="5">
    <source>
        <dbReference type="Proteomes" id="UP001524435"/>
    </source>
</evidence>
<comment type="caution">
    <text evidence="4">The sequence shown here is derived from an EMBL/GenBank/DDBJ whole genome shotgun (WGS) entry which is preliminary data.</text>
</comment>
<dbReference type="Proteomes" id="UP001524435">
    <property type="component" value="Unassembled WGS sequence"/>
</dbReference>
<dbReference type="Gene3D" id="3.40.718.10">
    <property type="entry name" value="Isopropylmalate Dehydrogenase"/>
    <property type="match status" value="1"/>
</dbReference>
<evidence type="ECO:0000256" key="2">
    <source>
        <dbReference type="ARBA" id="ARBA00023002"/>
    </source>
</evidence>
<dbReference type="PANTHER" id="PTHR11835">
    <property type="entry name" value="DECARBOXYLATING DEHYDROGENASES-ISOCITRATE, ISOPROPYLMALATE, TARTRATE"/>
    <property type="match status" value="1"/>
</dbReference>
<comment type="similarity">
    <text evidence="1">Belongs to the isocitrate and isopropylmalate dehydrogenases family.</text>
</comment>
<proteinExistence type="inferred from homology"/>
<dbReference type="PANTHER" id="PTHR11835:SF34">
    <property type="entry name" value="ISOCITRATE DEHYDROGENASE [NAD] SUBUNIT ALPHA, MITOCHONDRIAL"/>
    <property type="match status" value="1"/>
</dbReference>
<reference evidence="4 5" key="1">
    <citation type="submission" date="2022-06" db="EMBL/GenBank/DDBJ databases">
        <title>Isolation of gut microbiota from human fecal samples.</title>
        <authorList>
            <person name="Pamer E.G."/>
            <person name="Barat B."/>
            <person name="Waligurski E."/>
            <person name="Medina S."/>
            <person name="Paddock L."/>
            <person name="Mostad J."/>
        </authorList>
    </citation>
    <scope>NUCLEOTIDE SEQUENCE [LARGE SCALE GENOMIC DNA]</scope>
    <source>
        <strain evidence="4 5">DFI.6.1</strain>
    </source>
</reference>
<keyword evidence="2" id="KW-0560">Oxidoreductase</keyword>
<feature type="domain" description="Isopropylmalate dehydrogenase-like" evidence="3">
    <location>
        <begin position="3"/>
        <end position="327"/>
    </location>
</feature>
<accession>A0ABT1SKL1</accession>
<dbReference type="RefSeq" id="WP_102268254.1">
    <property type="nucleotide sequence ID" value="NZ_CALVCM010000002.1"/>
</dbReference>
<protein>
    <submittedName>
        <fullName evidence="4">Isocitrate/isopropylmalate dehydrogenase family protein</fullName>
    </submittedName>
</protein>
<evidence type="ECO:0000313" key="4">
    <source>
        <dbReference type="EMBL" id="MCQ5121635.1"/>
    </source>
</evidence>
<evidence type="ECO:0000256" key="1">
    <source>
        <dbReference type="ARBA" id="ARBA00007769"/>
    </source>
</evidence>
<sequence>MKTITVLRGDGIGPEITEAVLRILHALKLPLTFEVFDAGMNAFANCGELIPQAVHDSIKKNRVVLKAPITTPIGKGFRSVNVQLRQRYDLYANIRPAHSLPKIKTPFCDVDIVIFRENTEDLYTGEEIVISDDEVHAIKKITRHASERIIRAAFDYACAKGRHKVTCVHKANILKKSDGLFLSCFQEIAQAYPMIESEDLIVDNACMQLVMDPHRFDVMVMPNLYGDLLSDLTSGLIGGLGVLPSANIGNDYAIFEAVHGSAPDIAGQNCANPLALLLASCFMLEHIGYPKEAKRITDAIDKVLQEEKVRTKDLGGTATTTQFADAILACL</sequence>
<dbReference type="EMBL" id="JANGCH010000005">
    <property type="protein sequence ID" value="MCQ5121635.1"/>
    <property type="molecule type" value="Genomic_DNA"/>
</dbReference>
<keyword evidence="5" id="KW-1185">Reference proteome</keyword>
<dbReference type="SMART" id="SM01329">
    <property type="entry name" value="Iso_dh"/>
    <property type="match status" value="1"/>
</dbReference>